<evidence type="ECO:0000256" key="1">
    <source>
        <dbReference type="ARBA" id="ARBA00005417"/>
    </source>
</evidence>
<dbReference type="InterPro" id="IPR003593">
    <property type="entry name" value="AAA+_ATPase"/>
</dbReference>
<dbReference type="OrthoDB" id="9791546at2"/>
<accession>A0A429ZYU2</accession>
<dbReference type="Pfam" id="PF00005">
    <property type="entry name" value="ABC_tran"/>
    <property type="match status" value="1"/>
</dbReference>
<keyword evidence="3" id="KW-0547">Nucleotide-binding</keyword>
<evidence type="ECO:0000259" key="6">
    <source>
        <dbReference type="PROSITE" id="PS50893"/>
    </source>
</evidence>
<dbReference type="GO" id="GO:0006865">
    <property type="term" value="P:amino acid transport"/>
    <property type="evidence" value="ECO:0007669"/>
    <property type="project" value="UniProtKB-KW"/>
</dbReference>
<evidence type="ECO:0000256" key="5">
    <source>
        <dbReference type="ARBA" id="ARBA00022970"/>
    </source>
</evidence>
<keyword evidence="8" id="KW-1185">Reference proteome</keyword>
<dbReference type="InterPro" id="IPR017911">
    <property type="entry name" value="MacB-like_ATP-bd"/>
</dbReference>
<dbReference type="SUPFAM" id="SSF52540">
    <property type="entry name" value="P-loop containing nucleoside triphosphate hydrolases"/>
    <property type="match status" value="1"/>
</dbReference>
<dbReference type="EMBL" id="NGJS01000006">
    <property type="protein sequence ID" value="RST99143.1"/>
    <property type="molecule type" value="Genomic_DNA"/>
</dbReference>
<dbReference type="InterPro" id="IPR003439">
    <property type="entry name" value="ABC_transporter-like_ATP-bd"/>
</dbReference>
<dbReference type="Gene3D" id="3.40.50.300">
    <property type="entry name" value="P-loop containing nucleotide triphosphate hydrolases"/>
    <property type="match status" value="1"/>
</dbReference>
<evidence type="ECO:0000256" key="3">
    <source>
        <dbReference type="ARBA" id="ARBA00022741"/>
    </source>
</evidence>
<dbReference type="GO" id="GO:0005524">
    <property type="term" value="F:ATP binding"/>
    <property type="evidence" value="ECO:0007669"/>
    <property type="project" value="UniProtKB-KW"/>
</dbReference>
<keyword evidence="5" id="KW-0029">Amino-acid transport</keyword>
<reference evidence="7 8" key="1">
    <citation type="submission" date="2017-05" db="EMBL/GenBank/DDBJ databases">
        <title>Vagococcus spp. assemblies.</title>
        <authorList>
            <person name="Gulvik C.A."/>
        </authorList>
    </citation>
    <scope>NUCLEOTIDE SEQUENCE [LARGE SCALE GENOMIC DNA]</scope>
    <source>
        <strain evidence="7 8">SS1995</strain>
    </source>
</reference>
<evidence type="ECO:0000313" key="7">
    <source>
        <dbReference type="EMBL" id="RST99143.1"/>
    </source>
</evidence>
<feature type="domain" description="ABC transporter" evidence="6">
    <location>
        <begin position="3"/>
        <end position="242"/>
    </location>
</feature>
<dbReference type="SMART" id="SM00382">
    <property type="entry name" value="AAA"/>
    <property type="match status" value="1"/>
</dbReference>
<evidence type="ECO:0000313" key="8">
    <source>
        <dbReference type="Proteomes" id="UP000287857"/>
    </source>
</evidence>
<dbReference type="GO" id="GO:0016887">
    <property type="term" value="F:ATP hydrolysis activity"/>
    <property type="evidence" value="ECO:0007669"/>
    <property type="project" value="InterPro"/>
</dbReference>
<gene>
    <name evidence="7" type="ORF">CBF37_05610</name>
</gene>
<dbReference type="FunFam" id="3.40.50.300:FF:000032">
    <property type="entry name" value="Export ABC transporter ATP-binding protein"/>
    <property type="match status" value="1"/>
</dbReference>
<protein>
    <submittedName>
        <fullName evidence="7">Multidrug ABC transporter ATP-binding protein</fullName>
    </submittedName>
</protein>
<keyword evidence="2" id="KW-0813">Transport</keyword>
<name>A0A429ZYU2_9ENTE</name>
<evidence type="ECO:0000256" key="4">
    <source>
        <dbReference type="ARBA" id="ARBA00022840"/>
    </source>
</evidence>
<proteinExistence type="inferred from homology"/>
<evidence type="ECO:0000256" key="2">
    <source>
        <dbReference type="ARBA" id="ARBA00022448"/>
    </source>
</evidence>
<organism evidence="7 8">
    <name type="scientific">Vagococcus vulneris</name>
    <dbReference type="NCBI Taxonomy" id="1977869"/>
    <lineage>
        <taxon>Bacteria</taxon>
        <taxon>Bacillati</taxon>
        <taxon>Bacillota</taxon>
        <taxon>Bacilli</taxon>
        <taxon>Lactobacillales</taxon>
        <taxon>Enterococcaceae</taxon>
        <taxon>Vagococcus</taxon>
    </lineage>
</organism>
<dbReference type="GO" id="GO:0022857">
    <property type="term" value="F:transmembrane transporter activity"/>
    <property type="evidence" value="ECO:0007669"/>
    <property type="project" value="UniProtKB-ARBA"/>
</dbReference>
<dbReference type="RefSeq" id="WP_125983772.1">
    <property type="nucleotide sequence ID" value="NZ_NGJS01000006.1"/>
</dbReference>
<comment type="similarity">
    <text evidence="1">Belongs to the ABC transporter superfamily.</text>
</comment>
<dbReference type="PANTHER" id="PTHR42798">
    <property type="entry name" value="LIPOPROTEIN-RELEASING SYSTEM ATP-BINDING PROTEIN LOLD"/>
    <property type="match status" value="1"/>
</dbReference>
<dbReference type="AlphaFoldDB" id="A0A429ZYU2"/>
<dbReference type="PROSITE" id="PS50893">
    <property type="entry name" value="ABC_TRANSPORTER_2"/>
    <property type="match status" value="1"/>
</dbReference>
<dbReference type="PANTHER" id="PTHR42798:SF7">
    <property type="entry name" value="ALPHA-D-RIBOSE 1-METHYLPHOSPHONATE 5-TRIPHOSPHATE SYNTHASE SUBUNIT PHNL"/>
    <property type="match status" value="1"/>
</dbReference>
<keyword evidence="4 7" id="KW-0067">ATP-binding</keyword>
<comment type="caution">
    <text evidence="7">The sequence shown here is derived from an EMBL/GenBank/DDBJ whole genome shotgun (WGS) entry which is preliminary data.</text>
</comment>
<dbReference type="GO" id="GO:0098796">
    <property type="term" value="C:membrane protein complex"/>
    <property type="evidence" value="ECO:0007669"/>
    <property type="project" value="UniProtKB-ARBA"/>
</dbReference>
<dbReference type="Proteomes" id="UP000287857">
    <property type="component" value="Unassembled WGS sequence"/>
</dbReference>
<sequence>MIVEVDKLVKIYGKKNNSHHVLKDITFNIKKGEFIGIMGPSGAGKTTLLNVLATIDNATLGSVIIDGQDVTKMTEKQTSDFRRKELGFIFQDFNLLNSLSIKDNILLPLAIERLPLSEMMQRLQRVAEVFNLNSILNSFPGDISVGQKQRTAAARAIITNPNLILADEPTGALDSKSATELLLYLTQLNKIERVTIMMVTHDAFTASYCSRILFIKDGVIFSELNRRGTRKEFFQKIIDMQAAIGGGVAHDII</sequence>
<dbReference type="CDD" id="cd03255">
    <property type="entry name" value="ABC_MJ0796_LolCDE_FtsE"/>
    <property type="match status" value="1"/>
</dbReference>
<dbReference type="InterPro" id="IPR027417">
    <property type="entry name" value="P-loop_NTPase"/>
</dbReference>